<accession>A0A9P4HTS1</accession>
<evidence type="ECO:0000256" key="1">
    <source>
        <dbReference type="ARBA" id="ARBA00008721"/>
    </source>
</evidence>
<evidence type="ECO:0000256" key="6">
    <source>
        <dbReference type="ARBA" id="ARBA00022833"/>
    </source>
</evidence>
<keyword evidence="4 10" id="KW-0732">Signal</keyword>
<evidence type="ECO:0000256" key="5">
    <source>
        <dbReference type="ARBA" id="ARBA00022801"/>
    </source>
</evidence>
<evidence type="ECO:0000256" key="7">
    <source>
        <dbReference type="ARBA" id="ARBA00023049"/>
    </source>
</evidence>
<feature type="region of interest" description="Disordered" evidence="9">
    <location>
        <begin position="235"/>
        <end position="257"/>
    </location>
</feature>
<keyword evidence="7" id="KW-0482">Metalloprotease</keyword>
<feature type="chain" id="PRO_5040266470" evidence="10">
    <location>
        <begin position="18"/>
        <end position="295"/>
    </location>
</feature>
<dbReference type="Pfam" id="PF05572">
    <property type="entry name" value="Peptidase_M43"/>
    <property type="match status" value="1"/>
</dbReference>
<proteinExistence type="inferred from homology"/>
<dbReference type="EMBL" id="ML978728">
    <property type="protein sequence ID" value="KAF2085778.1"/>
    <property type="molecule type" value="Genomic_DNA"/>
</dbReference>
<organism evidence="12 13">
    <name type="scientific">Saccharata proteae CBS 121410</name>
    <dbReference type="NCBI Taxonomy" id="1314787"/>
    <lineage>
        <taxon>Eukaryota</taxon>
        <taxon>Fungi</taxon>
        <taxon>Dikarya</taxon>
        <taxon>Ascomycota</taxon>
        <taxon>Pezizomycotina</taxon>
        <taxon>Dothideomycetes</taxon>
        <taxon>Dothideomycetes incertae sedis</taxon>
        <taxon>Botryosphaeriales</taxon>
        <taxon>Saccharataceae</taxon>
        <taxon>Saccharata</taxon>
    </lineage>
</organism>
<keyword evidence="2" id="KW-0645">Protease</keyword>
<dbReference type="Gene3D" id="3.40.390.10">
    <property type="entry name" value="Collagenase (Catalytic Domain)"/>
    <property type="match status" value="1"/>
</dbReference>
<dbReference type="SUPFAM" id="SSF55486">
    <property type="entry name" value="Metalloproteases ('zincins'), catalytic domain"/>
    <property type="match status" value="1"/>
</dbReference>
<feature type="signal peptide" evidence="10">
    <location>
        <begin position="1"/>
        <end position="17"/>
    </location>
</feature>
<gene>
    <name evidence="12" type="ORF">K490DRAFT_45995</name>
</gene>
<dbReference type="Proteomes" id="UP000799776">
    <property type="component" value="Unassembled WGS sequence"/>
</dbReference>
<comment type="similarity">
    <text evidence="1">Belongs to the peptidase M43B family.</text>
</comment>
<evidence type="ECO:0000256" key="10">
    <source>
        <dbReference type="SAM" id="SignalP"/>
    </source>
</evidence>
<reference evidence="12" key="1">
    <citation type="journal article" date="2020" name="Stud. Mycol.">
        <title>101 Dothideomycetes genomes: a test case for predicting lifestyles and emergence of pathogens.</title>
        <authorList>
            <person name="Haridas S."/>
            <person name="Albert R."/>
            <person name="Binder M."/>
            <person name="Bloem J."/>
            <person name="Labutti K."/>
            <person name="Salamov A."/>
            <person name="Andreopoulos B."/>
            <person name="Baker S."/>
            <person name="Barry K."/>
            <person name="Bills G."/>
            <person name="Bluhm B."/>
            <person name="Cannon C."/>
            <person name="Castanera R."/>
            <person name="Culley D."/>
            <person name="Daum C."/>
            <person name="Ezra D."/>
            <person name="Gonzalez J."/>
            <person name="Henrissat B."/>
            <person name="Kuo A."/>
            <person name="Liang C."/>
            <person name="Lipzen A."/>
            <person name="Lutzoni F."/>
            <person name="Magnuson J."/>
            <person name="Mondo S."/>
            <person name="Nolan M."/>
            <person name="Ohm R."/>
            <person name="Pangilinan J."/>
            <person name="Park H.-J."/>
            <person name="Ramirez L."/>
            <person name="Alfaro M."/>
            <person name="Sun H."/>
            <person name="Tritt A."/>
            <person name="Yoshinaga Y."/>
            <person name="Zwiers L.-H."/>
            <person name="Turgeon B."/>
            <person name="Goodwin S."/>
            <person name="Spatafora J."/>
            <person name="Crous P."/>
            <person name="Grigoriev I."/>
        </authorList>
    </citation>
    <scope>NUCLEOTIDE SEQUENCE</scope>
    <source>
        <strain evidence="12">CBS 121410</strain>
    </source>
</reference>
<dbReference type="InterPro" id="IPR008754">
    <property type="entry name" value="Peptidase_M43"/>
</dbReference>
<evidence type="ECO:0000256" key="4">
    <source>
        <dbReference type="ARBA" id="ARBA00022729"/>
    </source>
</evidence>
<evidence type="ECO:0000313" key="12">
    <source>
        <dbReference type="EMBL" id="KAF2085778.1"/>
    </source>
</evidence>
<dbReference type="GO" id="GO:0008237">
    <property type="term" value="F:metallopeptidase activity"/>
    <property type="evidence" value="ECO:0007669"/>
    <property type="project" value="UniProtKB-KW"/>
</dbReference>
<keyword evidence="13" id="KW-1185">Reference proteome</keyword>
<evidence type="ECO:0000313" key="13">
    <source>
        <dbReference type="Proteomes" id="UP000799776"/>
    </source>
</evidence>
<evidence type="ECO:0000256" key="9">
    <source>
        <dbReference type="SAM" id="MobiDB-lite"/>
    </source>
</evidence>
<dbReference type="GO" id="GO:0046872">
    <property type="term" value="F:metal ion binding"/>
    <property type="evidence" value="ECO:0007669"/>
    <property type="project" value="UniProtKB-KW"/>
</dbReference>
<comment type="caution">
    <text evidence="12">The sequence shown here is derived from an EMBL/GenBank/DDBJ whole genome shotgun (WGS) entry which is preliminary data.</text>
</comment>
<dbReference type="AlphaFoldDB" id="A0A9P4HTS1"/>
<feature type="compositionally biased region" description="Polar residues" evidence="9">
    <location>
        <begin position="237"/>
        <end position="249"/>
    </location>
</feature>
<evidence type="ECO:0000259" key="11">
    <source>
        <dbReference type="Pfam" id="PF05572"/>
    </source>
</evidence>
<dbReference type="InterPro" id="IPR024079">
    <property type="entry name" value="MetalloPept_cat_dom_sf"/>
</dbReference>
<name>A0A9P4HTS1_9PEZI</name>
<evidence type="ECO:0000256" key="8">
    <source>
        <dbReference type="ARBA" id="ARBA00023157"/>
    </source>
</evidence>
<dbReference type="GO" id="GO:0006508">
    <property type="term" value="P:proteolysis"/>
    <property type="evidence" value="ECO:0007669"/>
    <property type="project" value="UniProtKB-KW"/>
</dbReference>
<keyword evidence="3" id="KW-0479">Metal-binding</keyword>
<evidence type="ECO:0000256" key="3">
    <source>
        <dbReference type="ARBA" id="ARBA00022723"/>
    </source>
</evidence>
<dbReference type="OrthoDB" id="536211at2759"/>
<feature type="domain" description="Peptidase M43 pregnancy-associated plasma-A" evidence="11">
    <location>
        <begin position="148"/>
        <end position="287"/>
    </location>
</feature>
<dbReference type="CDD" id="cd04275">
    <property type="entry name" value="ZnMc_pappalysin_like"/>
    <property type="match status" value="1"/>
</dbReference>
<protein>
    <submittedName>
        <fullName evidence="12">Zincin</fullName>
    </submittedName>
</protein>
<evidence type="ECO:0000256" key="2">
    <source>
        <dbReference type="ARBA" id="ARBA00022670"/>
    </source>
</evidence>
<keyword evidence="8" id="KW-1015">Disulfide bond</keyword>
<keyword evidence="5" id="KW-0378">Hydrolase</keyword>
<sequence length="295" mass="31365">MHKALLLLASLGALATAADNATDIKHFNCGHDKSHASDNLLAYIKDNNLHQRTYENVGSAAARAKARRDNIAVDAYFHIVTTQAKAGQFTQDMATKQVNAMNTAYNPHGISFNLKGTTISANDKWAVGATDDMTAMKSALRNGTYADLNIYFQSDLTGGILGTCTMPSNLSAGASASIYSSDGCNVNAGTMPGGPEAGYNQGGTAVHETGHWMGLFHTFEGNSCSGDGDLISDTRVESQSTNGCPSGKNSCPDAGSGDDPIHNYMDYSTDACYEDFTSGQEQRMHDLFNQFRAGK</sequence>
<dbReference type="PANTHER" id="PTHR47466">
    <property type="match status" value="1"/>
</dbReference>
<keyword evidence="6" id="KW-0862">Zinc</keyword>
<dbReference type="PANTHER" id="PTHR47466:SF1">
    <property type="entry name" value="METALLOPROTEASE MEP1 (AFU_ORTHOLOGUE AFUA_1G07730)-RELATED"/>
    <property type="match status" value="1"/>
</dbReference>